<gene>
    <name evidence="1" type="ORF">TSAR_016856</name>
</gene>
<dbReference type="EMBL" id="NNAY01003792">
    <property type="protein sequence ID" value="OXU18860.1"/>
    <property type="molecule type" value="Genomic_DNA"/>
</dbReference>
<evidence type="ECO:0000313" key="1">
    <source>
        <dbReference type="EMBL" id="OXU18860.1"/>
    </source>
</evidence>
<evidence type="ECO:0000313" key="2">
    <source>
        <dbReference type="Proteomes" id="UP000215335"/>
    </source>
</evidence>
<name>A0A232EKH4_9HYME</name>
<keyword evidence="2" id="KW-1185">Reference proteome</keyword>
<dbReference type="OrthoDB" id="7699703at2759"/>
<protein>
    <submittedName>
        <fullName evidence="1">Uncharacterized protein</fullName>
    </submittedName>
</protein>
<dbReference type="Proteomes" id="UP000215335">
    <property type="component" value="Unassembled WGS sequence"/>
</dbReference>
<sequence>MQAHLEDRLDYTERKKKLGLLENPVAITGVLTGGVPSWSYLVSQVAPTGPSPVLPTGVMSSCTNRIYTLIKILKNSEKMELVNLIRESINICITFRGIKGLLYKLNTDITYRSHRLTAEILNSPNIIFPLVVDVNEVTEESNIMLNLRITLTTSTEPSSTLLSTTDTSICSEVSGTRGSFCKEAYAAKRESRVDSMTQCCHRVNKVTATWWEHGVAHRRIRLSVPDFLVGRTGDYCGPCYFVRPRFKLTSNGNFDLENRKLCYVSDAVDQDDAVNLKSVKKLIQQIDDKFEKDLQEVESLVNDKIINAETEFSRINKTLRDLKEKQILDSGINKPVNHNESRTSGGTS</sequence>
<dbReference type="AlphaFoldDB" id="A0A232EKH4"/>
<reference evidence="1 2" key="1">
    <citation type="journal article" date="2017" name="Curr. Biol.">
        <title>The Evolution of Venom by Co-option of Single-Copy Genes.</title>
        <authorList>
            <person name="Martinson E.O."/>
            <person name="Mrinalini"/>
            <person name="Kelkar Y.D."/>
            <person name="Chang C.H."/>
            <person name="Werren J.H."/>
        </authorList>
    </citation>
    <scope>NUCLEOTIDE SEQUENCE [LARGE SCALE GENOMIC DNA]</scope>
    <source>
        <strain evidence="1 2">Alberta</strain>
        <tissue evidence="1">Whole body</tissue>
    </source>
</reference>
<proteinExistence type="predicted"/>
<organism evidence="1 2">
    <name type="scientific">Trichomalopsis sarcophagae</name>
    <dbReference type="NCBI Taxonomy" id="543379"/>
    <lineage>
        <taxon>Eukaryota</taxon>
        <taxon>Metazoa</taxon>
        <taxon>Ecdysozoa</taxon>
        <taxon>Arthropoda</taxon>
        <taxon>Hexapoda</taxon>
        <taxon>Insecta</taxon>
        <taxon>Pterygota</taxon>
        <taxon>Neoptera</taxon>
        <taxon>Endopterygota</taxon>
        <taxon>Hymenoptera</taxon>
        <taxon>Apocrita</taxon>
        <taxon>Proctotrupomorpha</taxon>
        <taxon>Chalcidoidea</taxon>
        <taxon>Pteromalidae</taxon>
        <taxon>Pteromalinae</taxon>
        <taxon>Trichomalopsis</taxon>
    </lineage>
</organism>
<accession>A0A232EKH4</accession>
<comment type="caution">
    <text evidence="1">The sequence shown here is derived from an EMBL/GenBank/DDBJ whole genome shotgun (WGS) entry which is preliminary data.</text>
</comment>